<feature type="compositionally biased region" description="Acidic residues" evidence="1">
    <location>
        <begin position="119"/>
        <end position="128"/>
    </location>
</feature>
<evidence type="ECO:0000313" key="2">
    <source>
        <dbReference type="EMBL" id="KOO32110.1"/>
    </source>
</evidence>
<evidence type="ECO:0000256" key="1">
    <source>
        <dbReference type="SAM" id="MobiDB-lite"/>
    </source>
</evidence>
<comment type="caution">
    <text evidence="2">The sequence shown here is derived from an EMBL/GenBank/DDBJ whole genome shotgun (WGS) entry which is preliminary data.</text>
</comment>
<feature type="region of interest" description="Disordered" evidence="1">
    <location>
        <begin position="119"/>
        <end position="145"/>
    </location>
</feature>
<protein>
    <submittedName>
        <fullName evidence="2">Uncharacterized protein</fullName>
    </submittedName>
</protein>
<dbReference type="AlphaFoldDB" id="A0A0M0JZY0"/>
<accession>A0A0M0JZY0</accession>
<gene>
    <name evidence="2" type="ORF">Ctob_005540</name>
</gene>
<reference evidence="3" key="1">
    <citation type="journal article" date="2015" name="PLoS Genet.">
        <title>Genome Sequence and Transcriptome Analyses of Chrysochromulina tobin: Metabolic Tools for Enhanced Algal Fitness in the Prominent Order Prymnesiales (Haptophyceae).</title>
        <authorList>
            <person name="Hovde B.T."/>
            <person name="Deodato C.R."/>
            <person name="Hunsperger H.M."/>
            <person name="Ryken S.A."/>
            <person name="Yost W."/>
            <person name="Jha R.K."/>
            <person name="Patterson J."/>
            <person name="Monnat R.J. Jr."/>
            <person name="Barlow S.B."/>
            <person name="Starkenburg S.R."/>
            <person name="Cattolico R.A."/>
        </authorList>
    </citation>
    <scope>NUCLEOTIDE SEQUENCE</scope>
    <source>
        <strain evidence="3">CCMP291</strain>
    </source>
</reference>
<dbReference type="EMBL" id="JWZX01001847">
    <property type="protein sequence ID" value="KOO32110.1"/>
    <property type="molecule type" value="Genomic_DNA"/>
</dbReference>
<organism evidence="2 3">
    <name type="scientific">Chrysochromulina tobinii</name>
    <dbReference type="NCBI Taxonomy" id="1460289"/>
    <lineage>
        <taxon>Eukaryota</taxon>
        <taxon>Haptista</taxon>
        <taxon>Haptophyta</taxon>
        <taxon>Prymnesiophyceae</taxon>
        <taxon>Prymnesiales</taxon>
        <taxon>Chrysochromulinaceae</taxon>
        <taxon>Chrysochromulina</taxon>
    </lineage>
</organism>
<evidence type="ECO:0000313" key="3">
    <source>
        <dbReference type="Proteomes" id="UP000037460"/>
    </source>
</evidence>
<feature type="compositionally biased region" description="Polar residues" evidence="1">
    <location>
        <begin position="31"/>
        <end position="42"/>
    </location>
</feature>
<sequence length="586" mass="59430">MEVVEVQEAGENASPQASDYSPYDDGPGSRPSGSKQFASPSAYSPFKVPGASPSPRRQLPMSPYASAGEVSSVDSSVHGQLSHRVRNTLLQRKRQLSTLTSAVLTKIAGASTSQYDDFETAEVDEDEVSASPMKRGRKDESKSTGTVGKLLATKVESMAKAAVAAKAKAFASAAQHVRESTREASKINWPEEVRHELLTAGSTLQATARAVVQSVEEETDAALDVAEASIGALASRVRAAASPFRRTVSGAAWALQKGARTSASELSATIVAQLAPDEDADGEVVILRGAVIQAPTGATDVVGTSREGSAADLESSAAASLQMAVETVGTAVETVGTAVASGIGMVGELGSAVEERLFHAEESLLQTGGALGAAIGGAVSERIEAATSTLAQQANAAVGDTFAAVEHAGAAVGETIDAVEDALETVERSVEEVVSDGLRAVGAELGAARDGVGAGVGAVVQSAVAPFRALSAEAVHSAVGVVASEMREGVKDLTTDAQVMALRVEEKLLAFNSSLHGLASRVVGALQRQQSADLAATAAAAAAPPCLEADAAKAARAAEAAKAVASRLGAVDAWEAEVAAALQEDA</sequence>
<name>A0A0M0JZY0_9EUKA</name>
<feature type="region of interest" description="Disordered" evidence="1">
    <location>
        <begin position="1"/>
        <end position="79"/>
    </location>
</feature>
<keyword evidence="3" id="KW-1185">Reference proteome</keyword>
<dbReference type="Proteomes" id="UP000037460">
    <property type="component" value="Unassembled WGS sequence"/>
</dbReference>
<proteinExistence type="predicted"/>